<dbReference type="SUPFAM" id="SSF117396">
    <property type="entry name" value="TM1631-like"/>
    <property type="match status" value="1"/>
</dbReference>
<dbReference type="InterPro" id="IPR036520">
    <property type="entry name" value="UPF0759_sf"/>
</dbReference>
<proteinExistence type="predicted"/>
<dbReference type="AlphaFoldDB" id="A0A7C3WR82"/>
<dbReference type="InterPro" id="IPR002763">
    <property type="entry name" value="DUF72"/>
</dbReference>
<evidence type="ECO:0000313" key="1">
    <source>
        <dbReference type="EMBL" id="HGB15096.1"/>
    </source>
</evidence>
<dbReference type="Pfam" id="PF01904">
    <property type="entry name" value="DUF72"/>
    <property type="match status" value="1"/>
</dbReference>
<sequence length="240" mass="27425">MTVKIGCCGFPVSKSKYMARLKVVEIQQTFYQLPKVTTAKAWRTGAPPDFEFTLKAWQLITHDATSPTYRRLKTPLSEAERQQAGAFKPTDLVRRAWEATREIADALEARLVVFQCPARFDPSPEHAANLRNFFGGIERRGLLMAWEPRGDWPRDLVEGLCKELDLLPVVDPFATLPYPGPLAYFRLHGKTGYRYKYTEADLTELAGMVQGREEVYVMFNNLSMWEDAQAFAEYLQQPPP</sequence>
<dbReference type="EMBL" id="DTHB01000049">
    <property type="protein sequence ID" value="HGB15096.1"/>
    <property type="molecule type" value="Genomic_DNA"/>
</dbReference>
<dbReference type="PANTHER" id="PTHR30348">
    <property type="entry name" value="UNCHARACTERIZED PROTEIN YECE"/>
    <property type="match status" value="1"/>
</dbReference>
<organism evidence="1">
    <name type="scientific">Desulfobacca acetoxidans</name>
    <dbReference type="NCBI Taxonomy" id="60893"/>
    <lineage>
        <taxon>Bacteria</taxon>
        <taxon>Pseudomonadati</taxon>
        <taxon>Thermodesulfobacteriota</taxon>
        <taxon>Desulfobaccia</taxon>
        <taxon>Desulfobaccales</taxon>
        <taxon>Desulfobaccaceae</taxon>
        <taxon>Desulfobacca</taxon>
    </lineage>
</organism>
<reference evidence="1" key="1">
    <citation type="journal article" date="2020" name="mSystems">
        <title>Genome- and Community-Level Interaction Insights into Carbon Utilization and Element Cycling Functions of Hydrothermarchaeota in Hydrothermal Sediment.</title>
        <authorList>
            <person name="Zhou Z."/>
            <person name="Liu Y."/>
            <person name="Xu W."/>
            <person name="Pan J."/>
            <person name="Luo Z.H."/>
            <person name="Li M."/>
        </authorList>
    </citation>
    <scope>NUCLEOTIDE SEQUENCE [LARGE SCALE GENOMIC DNA]</scope>
    <source>
        <strain evidence="1">SpSt-776</strain>
    </source>
</reference>
<dbReference type="Gene3D" id="3.20.20.410">
    <property type="entry name" value="Protein of unknown function UPF0759"/>
    <property type="match status" value="1"/>
</dbReference>
<protein>
    <submittedName>
        <fullName evidence="1">DUF72 domain-containing protein</fullName>
    </submittedName>
</protein>
<dbReference type="PANTHER" id="PTHR30348:SF4">
    <property type="entry name" value="DUF72 DOMAIN-CONTAINING PROTEIN"/>
    <property type="match status" value="1"/>
</dbReference>
<name>A0A7C3WR82_9BACT</name>
<gene>
    <name evidence="1" type="ORF">ENV62_07670</name>
</gene>
<comment type="caution">
    <text evidence="1">The sequence shown here is derived from an EMBL/GenBank/DDBJ whole genome shotgun (WGS) entry which is preliminary data.</text>
</comment>
<accession>A0A7C3WR82</accession>